<dbReference type="InterPro" id="IPR036424">
    <property type="entry name" value="UPP_synth-like_sf"/>
</dbReference>
<name>A0A9D1M9I8_9FIRM</name>
<feature type="active site" evidence="2">
    <location>
        <position position="28"/>
    </location>
</feature>
<keyword evidence="1 2" id="KW-0808">Transferase</keyword>
<feature type="binding site" evidence="2">
    <location>
        <position position="77"/>
    </location>
    <ligand>
        <name>substrate</name>
    </ligand>
</feature>
<comment type="cofactor">
    <cofactor evidence="2">
        <name>Mg(2+)</name>
        <dbReference type="ChEBI" id="CHEBI:18420"/>
    </cofactor>
    <text evidence="2">Binds 2 magnesium ions per subunit.</text>
</comment>
<reference evidence="3" key="2">
    <citation type="journal article" date="2021" name="PeerJ">
        <title>Extensive microbial diversity within the chicken gut microbiome revealed by metagenomics and culture.</title>
        <authorList>
            <person name="Gilroy R."/>
            <person name="Ravi A."/>
            <person name="Getino M."/>
            <person name="Pursley I."/>
            <person name="Horton D.L."/>
            <person name="Alikhan N.F."/>
            <person name="Baker D."/>
            <person name="Gharbi K."/>
            <person name="Hall N."/>
            <person name="Watson M."/>
            <person name="Adriaenssens E.M."/>
            <person name="Foster-Nyarko E."/>
            <person name="Jarju S."/>
            <person name="Secka A."/>
            <person name="Antonio M."/>
            <person name="Oren A."/>
            <person name="Chaudhuri R.R."/>
            <person name="La Ragione R."/>
            <person name="Hildebrand F."/>
            <person name="Pallen M.J."/>
        </authorList>
    </citation>
    <scope>NUCLEOTIDE SEQUENCE</scope>
    <source>
        <strain evidence="3">USAMLcec3-3695</strain>
    </source>
</reference>
<organism evidence="3 4">
    <name type="scientific">Candidatus Ornithomonoglobus merdipullorum</name>
    <dbReference type="NCBI Taxonomy" id="2840895"/>
    <lineage>
        <taxon>Bacteria</taxon>
        <taxon>Bacillati</taxon>
        <taxon>Bacillota</taxon>
        <taxon>Clostridia</taxon>
        <taxon>Candidatus Ornithomonoglobus</taxon>
    </lineage>
</organism>
<dbReference type="NCBIfam" id="NF011405">
    <property type="entry name" value="PRK14830.1"/>
    <property type="match status" value="1"/>
</dbReference>
<feature type="binding site" evidence="2">
    <location>
        <begin position="73"/>
        <end position="75"/>
    </location>
    <ligand>
        <name>substrate</name>
    </ligand>
</feature>
<dbReference type="InterPro" id="IPR018520">
    <property type="entry name" value="UPP_synth-like_CS"/>
</dbReference>
<dbReference type="AlphaFoldDB" id="A0A9D1M9I8"/>
<feature type="binding site" evidence="2">
    <location>
        <position position="196"/>
    </location>
    <ligand>
        <name>substrate</name>
    </ligand>
</feature>
<feature type="binding site" evidence="2">
    <location>
        <position position="45"/>
    </location>
    <ligand>
        <name>substrate</name>
    </ligand>
</feature>
<keyword evidence="2" id="KW-0479">Metal-binding</keyword>
<comment type="similarity">
    <text evidence="2">Belongs to the UPP synthase family.</text>
</comment>
<dbReference type="Pfam" id="PF01255">
    <property type="entry name" value="Prenyltransf"/>
    <property type="match status" value="1"/>
</dbReference>
<evidence type="ECO:0000313" key="3">
    <source>
        <dbReference type="EMBL" id="HIU56353.1"/>
    </source>
</evidence>
<dbReference type="GO" id="GO:0016094">
    <property type="term" value="P:polyprenol biosynthetic process"/>
    <property type="evidence" value="ECO:0007669"/>
    <property type="project" value="TreeGrafter"/>
</dbReference>
<dbReference type="GO" id="GO:0045547">
    <property type="term" value="F:ditrans,polycis-polyprenyl diphosphate synthase [(2E,6E)-farnesyl diphosphate specific] activity"/>
    <property type="evidence" value="ECO:0007669"/>
    <property type="project" value="TreeGrafter"/>
</dbReference>
<dbReference type="Gene3D" id="3.40.1180.10">
    <property type="entry name" value="Decaprenyl diphosphate synthase-like"/>
    <property type="match status" value="1"/>
</dbReference>
<feature type="active site" description="Proton acceptor" evidence="2">
    <location>
        <position position="76"/>
    </location>
</feature>
<feature type="binding site" evidence="2">
    <location>
        <position position="41"/>
    </location>
    <ligand>
        <name>substrate</name>
    </ligand>
</feature>
<gene>
    <name evidence="3" type="ORF">IAA61_00905</name>
</gene>
<evidence type="ECO:0000256" key="1">
    <source>
        <dbReference type="ARBA" id="ARBA00022679"/>
    </source>
</evidence>
<dbReference type="PANTHER" id="PTHR10291:SF0">
    <property type="entry name" value="DEHYDRODOLICHYL DIPHOSPHATE SYNTHASE 2"/>
    <property type="match status" value="1"/>
</dbReference>
<feature type="binding site" evidence="2">
    <location>
        <position position="28"/>
    </location>
    <ligand>
        <name>Mg(2+)</name>
        <dbReference type="ChEBI" id="CHEBI:18420"/>
    </ligand>
</feature>
<comment type="function">
    <text evidence="2">Catalyzes the condensation of isopentenyl diphosphate (IPP) with allylic pyrophosphates generating different type of terpenoids.</text>
</comment>
<dbReference type="HAMAP" id="MF_01139">
    <property type="entry name" value="ISPT"/>
    <property type="match status" value="1"/>
</dbReference>
<feature type="binding site" evidence="2">
    <location>
        <position position="33"/>
    </location>
    <ligand>
        <name>substrate</name>
    </ligand>
</feature>
<evidence type="ECO:0000313" key="4">
    <source>
        <dbReference type="Proteomes" id="UP000824109"/>
    </source>
</evidence>
<dbReference type="EC" id="2.5.1.-" evidence="2"/>
<protein>
    <recommendedName>
        <fullName evidence="2">Isoprenyl transferase</fullName>
        <ecNumber evidence="2">2.5.1.-</ecNumber>
    </recommendedName>
</protein>
<reference evidence="3" key="1">
    <citation type="submission" date="2020-10" db="EMBL/GenBank/DDBJ databases">
        <authorList>
            <person name="Gilroy R."/>
        </authorList>
    </citation>
    <scope>NUCLEOTIDE SEQUENCE</scope>
    <source>
        <strain evidence="3">USAMLcec3-3695</strain>
    </source>
</reference>
<feature type="binding site" evidence="2">
    <location>
        <position position="79"/>
    </location>
    <ligand>
        <name>substrate</name>
    </ligand>
</feature>
<dbReference type="FunFam" id="3.40.1180.10:FF:000001">
    <property type="entry name" value="(2E,6E)-farnesyl-diphosphate-specific ditrans,polycis-undecaprenyl-diphosphate synthase"/>
    <property type="match status" value="1"/>
</dbReference>
<dbReference type="InterPro" id="IPR001441">
    <property type="entry name" value="UPP_synth-like"/>
</dbReference>
<dbReference type="GO" id="GO:0000287">
    <property type="term" value="F:magnesium ion binding"/>
    <property type="evidence" value="ECO:0007669"/>
    <property type="project" value="UniProtKB-UniRule"/>
</dbReference>
<proteinExistence type="inferred from homology"/>
<evidence type="ECO:0000256" key="2">
    <source>
        <dbReference type="HAMAP-Rule" id="MF_01139"/>
    </source>
</evidence>
<dbReference type="Proteomes" id="UP000824109">
    <property type="component" value="Unassembled WGS sequence"/>
</dbReference>
<keyword evidence="2" id="KW-0460">Magnesium</keyword>
<sequence length="248" mass="28375">MLFKAFRRNEERDLDLANMPNHIGVIMDGNGRWAKKRGLPRSAGHKAGAESLKKIVTEANNLGVKYITVYAFSTENWKRPKAEVDYLMDLLMDYLINAEKTLAGENVRIRAIGSRKELSEEMQRQIKKTEELTKDRSGIVMNIALNYGGREELLHSAKMLCEAVKNGEKSPEEITEKDIEEGLYTAGQPDVDLLIRTSGEQRLSNFMLWQVSYAEMVFVNKLWPDFKPKDLIECIRVYQGRGRRFGGI</sequence>
<feature type="binding site" evidence="2">
    <location>
        <position position="215"/>
    </location>
    <ligand>
        <name>Mg(2+)</name>
        <dbReference type="ChEBI" id="CHEBI:18420"/>
    </ligand>
</feature>
<dbReference type="SUPFAM" id="SSF64005">
    <property type="entry name" value="Undecaprenyl diphosphate synthase"/>
    <property type="match status" value="1"/>
</dbReference>
<dbReference type="PANTHER" id="PTHR10291">
    <property type="entry name" value="DEHYDRODOLICHYL DIPHOSPHATE SYNTHASE FAMILY MEMBER"/>
    <property type="match status" value="1"/>
</dbReference>
<dbReference type="NCBIfam" id="TIGR00055">
    <property type="entry name" value="uppS"/>
    <property type="match status" value="1"/>
</dbReference>
<comment type="caution">
    <text evidence="3">The sequence shown here is derived from an EMBL/GenBank/DDBJ whole genome shotgun (WGS) entry which is preliminary data.</text>
</comment>
<feature type="binding site" evidence="2">
    <location>
        <begin position="29"/>
        <end position="32"/>
    </location>
    <ligand>
        <name>substrate</name>
    </ligand>
</feature>
<dbReference type="EMBL" id="DVNB01000012">
    <property type="protein sequence ID" value="HIU56353.1"/>
    <property type="molecule type" value="Genomic_DNA"/>
</dbReference>
<comment type="subunit">
    <text evidence="2">Homodimer.</text>
</comment>
<accession>A0A9D1M9I8</accession>
<dbReference type="PROSITE" id="PS01066">
    <property type="entry name" value="UPP_SYNTHASE"/>
    <property type="match status" value="1"/>
</dbReference>
<dbReference type="CDD" id="cd00475">
    <property type="entry name" value="Cis_IPPS"/>
    <property type="match status" value="1"/>
</dbReference>
<feature type="binding site" evidence="2">
    <location>
        <begin position="202"/>
        <end position="204"/>
    </location>
    <ligand>
        <name>substrate</name>
    </ligand>
</feature>